<evidence type="ECO:0000313" key="2">
    <source>
        <dbReference type="Proteomes" id="UP000024837"/>
    </source>
</evidence>
<gene>
    <name evidence="1" type="ORF">DRE_00751</name>
</gene>
<reference evidence="1 2" key="1">
    <citation type="submission" date="2013-05" db="EMBL/GenBank/DDBJ databases">
        <title>Drechslerella stenobrocha genome reveals carnivorous origination and mechanical trapping mechanism of predatory fungi.</title>
        <authorList>
            <person name="Liu X."/>
            <person name="Zhang W."/>
            <person name="Liu K."/>
        </authorList>
    </citation>
    <scope>NUCLEOTIDE SEQUENCE [LARGE SCALE GENOMIC DNA]</scope>
    <source>
        <strain evidence="1 2">248</strain>
    </source>
</reference>
<protein>
    <submittedName>
        <fullName evidence="1">Uncharacterized protein</fullName>
    </submittedName>
</protein>
<dbReference type="AlphaFoldDB" id="W7HYT3"/>
<proteinExistence type="predicted"/>
<dbReference type="HOGENOM" id="CLU_2427021_0_0_1"/>
<organism evidence="1 2">
    <name type="scientific">Drechslerella stenobrocha 248</name>
    <dbReference type="NCBI Taxonomy" id="1043628"/>
    <lineage>
        <taxon>Eukaryota</taxon>
        <taxon>Fungi</taxon>
        <taxon>Dikarya</taxon>
        <taxon>Ascomycota</taxon>
        <taxon>Pezizomycotina</taxon>
        <taxon>Orbiliomycetes</taxon>
        <taxon>Orbiliales</taxon>
        <taxon>Orbiliaceae</taxon>
        <taxon>Drechslerella</taxon>
    </lineage>
</organism>
<accession>W7HYT3</accession>
<keyword evidence="2" id="KW-1185">Reference proteome</keyword>
<sequence>MQNNLRTNPRLTYRVTLDHDLPHRTADIIIGEFRGEMASLKPDGEPKFVSGVSKTFLAEMRKDSYHELKSTPGIKMEELKLGSVDSNSRAF</sequence>
<name>W7HYT3_9PEZI</name>
<evidence type="ECO:0000313" key="1">
    <source>
        <dbReference type="EMBL" id="EWC45352.1"/>
    </source>
</evidence>
<dbReference type="EMBL" id="KI966427">
    <property type="protein sequence ID" value="EWC45352.1"/>
    <property type="molecule type" value="Genomic_DNA"/>
</dbReference>
<dbReference type="Proteomes" id="UP000024837">
    <property type="component" value="Unassembled WGS sequence"/>
</dbReference>